<accession>A0A5B7J4E6</accession>
<dbReference type="AlphaFoldDB" id="A0A5B7J4E6"/>
<dbReference type="Proteomes" id="UP000324222">
    <property type="component" value="Unassembled WGS sequence"/>
</dbReference>
<comment type="caution">
    <text evidence="2">The sequence shown here is derived from an EMBL/GenBank/DDBJ whole genome shotgun (WGS) entry which is preliminary data.</text>
</comment>
<evidence type="ECO:0000313" key="2">
    <source>
        <dbReference type="EMBL" id="MPC89625.1"/>
    </source>
</evidence>
<dbReference type="EMBL" id="VSRR010081648">
    <property type="protein sequence ID" value="MPC89625.1"/>
    <property type="molecule type" value="Genomic_DNA"/>
</dbReference>
<keyword evidence="1" id="KW-0812">Transmembrane</keyword>
<evidence type="ECO:0000313" key="3">
    <source>
        <dbReference type="Proteomes" id="UP000324222"/>
    </source>
</evidence>
<keyword evidence="1" id="KW-1133">Transmembrane helix</keyword>
<gene>
    <name evidence="2" type="ORF">E2C01_084579</name>
</gene>
<evidence type="ECO:0000256" key="1">
    <source>
        <dbReference type="SAM" id="Phobius"/>
    </source>
</evidence>
<evidence type="ECO:0008006" key="4">
    <source>
        <dbReference type="Google" id="ProtNLM"/>
    </source>
</evidence>
<protein>
    <recommendedName>
        <fullName evidence="4">Transmembrane protein</fullName>
    </recommendedName>
</protein>
<organism evidence="2 3">
    <name type="scientific">Portunus trituberculatus</name>
    <name type="common">Swimming crab</name>
    <name type="synonym">Neptunus trituberculatus</name>
    <dbReference type="NCBI Taxonomy" id="210409"/>
    <lineage>
        <taxon>Eukaryota</taxon>
        <taxon>Metazoa</taxon>
        <taxon>Ecdysozoa</taxon>
        <taxon>Arthropoda</taxon>
        <taxon>Crustacea</taxon>
        <taxon>Multicrustacea</taxon>
        <taxon>Malacostraca</taxon>
        <taxon>Eumalacostraca</taxon>
        <taxon>Eucarida</taxon>
        <taxon>Decapoda</taxon>
        <taxon>Pleocyemata</taxon>
        <taxon>Brachyura</taxon>
        <taxon>Eubrachyura</taxon>
        <taxon>Portunoidea</taxon>
        <taxon>Portunidae</taxon>
        <taxon>Portuninae</taxon>
        <taxon>Portunus</taxon>
    </lineage>
</organism>
<sequence>MSAVLLYTGLAVLVGVVIAFLSFYKSKKGKGSWKEAVWYVVESDSVVALVVCGVCDRVEESSMVCGMWCVWQYVEERNVLCGGKDMCWLWCVMAAGKGCIGVVCGVWQ</sequence>
<reference evidence="2 3" key="1">
    <citation type="submission" date="2019-05" db="EMBL/GenBank/DDBJ databases">
        <title>Another draft genome of Portunus trituberculatus and its Hox gene families provides insights of decapod evolution.</title>
        <authorList>
            <person name="Jeong J.-H."/>
            <person name="Song I."/>
            <person name="Kim S."/>
            <person name="Choi T."/>
            <person name="Kim D."/>
            <person name="Ryu S."/>
            <person name="Kim W."/>
        </authorList>
    </citation>
    <scope>NUCLEOTIDE SEQUENCE [LARGE SCALE GENOMIC DNA]</scope>
    <source>
        <tissue evidence="2">Muscle</tissue>
    </source>
</reference>
<name>A0A5B7J4E6_PORTR</name>
<proteinExistence type="predicted"/>
<keyword evidence="3" id="KW-1185">Reference proteome</keyword>
<keyword evidence="1" id="KW-0472">Membrane</keyword>
<feature type="transmembrane region" description="Helical" evidence="1">
    <location>
        <begin position="6"/>
        <end position="24"/>
    </location>
</feature>